<reference evidence="2" key="1">
    <citation type="journal article" date="2014" name="Cell">
        <title>The Architecture of a Scrambled Genome Reveals Massive Levels of Genomic Rearrangement during Development.</title>
        <authorList>
            <person name="Chen X."/>
            <person name="Bracht J.R."/>
            <person name="Goldman A.D."/>
            <person name="Dolzhenko E."/>
            <person name="Clay D.M."/>
            <person name="Swart E.C."/>
            <person name="Perlman D.H."/>
            <person name="Doak T.G."/>
            <person name="Stuart A."/>
            <person name="Amemiya C.T."/>
            <person name="Sebra R.P."/>
            <person name="Landweber L.F."/>
        </authorList>
    </citation>
    <scope>NUCLEOTIDE SEQUENCE [LARGE SCALE GENOMIC DNA]</scope>
    <source>
        <strain evidence="2">JRB310</strain>
    </source>
</reference>
<evidence type="ECO:0000313" key="2">
    <source>
        <dbReference type="Proteomes" id="UP000053232"/>
    </source>
</evidence>
<sequence>MESYNNMQNNLLIVDFKQWEKDFREKIEHDQFIFADGYFKTKVIQSLLVIYEEQYFKNEDFQDIFLFAKVLCEKRNPDNIKYNYEINSMNIMNKIINETDLIDKDFFEDMTILIKKREITYLLSRVKREGIQEFVKGLRIDSQIRVRRHQQALSNK</sequence>
<proteinExistence type="predicted"/>
<keyword evidence="2" id="KW-1185">Reference proteome</keyword>
<evidence type="ECO:0000313" key="1">
    <source>
        <dbReference type="EMBL" id="KEJ82386.1"/>
    </source>
</evidence>
<protein>
    <submittedName>
        <fullName evidence="1">Uncharacterized protein</fullName>
    </submittedName>
</protein>
<dbReference type="EMBL" id="ARYC01024484">
    <property type="protein sequence ID" value="KEJ82386.1"/>
    <property type="molecule type" value="Genomic_DNA"/>
</dbReference>
<dbReference type="Proteomes" id="UP000053232">
    <property type="component" value="Unassembled WGS sequence"/>
</dbReference>
<accession>A0A073HYS9</accession>
<name>A0A073HYS9_9SPIT</name>
<comment type="caution">
    <text evidence="1">The sequence shown here is derived from an EMBL/GenBank/DDBJ whole genome shotgun (WGS) entry which is preliminary data.</text>
</comment>
<organism evidence="1 2">
    <name type="scientific">Oxytricha trifallax</name>
    <dbReference type="NCBI Taxonomy" id="1172189"/>
    <lineage>
        <taxon>Eukaryota</taxon>
        <taxon>Sar</taxon>
        <taxon>Alveolata</taxon>
        <taxon>Ciliophora</taxon>
        <taxon>Intramacronucleata</taxon>
        <taxon>Spirotrichea</taxon>
        <taxon>Stichotrichia</taxon>
        <taxon>Sporadotrichida</taxon>
        <taxon>Oxytrichidae</taxon>
        <taxon>Oxytrichinae</taxon>
        <taxon>Oxytricha</taxon>
    </lineage>
</organism>
<dbReference type="AlphaFoldDB" id="A0A073HYS9"/>
<gene>
    <name evidence="1" type="ORF">OXYTRIMIC_128</name>
</gene>